<gene>
    <name evidence="1" type="ORF">SLEP1_g10775</name>
</gene>
<organism evidence="1 2">
    <name type="scientific">Rubroshorea leprosula</name>
    <dbReference type="NCBI Taxonomy" id="152421"/>
    <lineage>
        <taxon>Eukaryota</taxon>
        <taxon>Viridiplantae</taxon>
        <taxon>Streptophyta</taxon>
        <taxon>Embryophyta</taxon>
        <taxon>Tracheophyta</taxon>
        <taxon>Spermatophyta</taxon>
        <taxon>Magnoliopsida</taxon>
        <taxon>eudicotyledons</taxon>
        <taxon>Gunneridae</taxon>
        <taxon>Pentapetalae</taxon>
        <taxon>rosids</taxon>
        <taxon>malvids</taxon>
        <taxon>Malvales</taxon>
        <taxon>Dipterocarpaceae</taxon>
        <taxon>Rubroshorea</taxon>
    </lineage>
</organism>
<sequence length="94" mass="10572">MLYRFGQVSKPVRTDHTGRYGMGLTSLMATLKGESCVRGVRQLYDQRAEGAEYRCSHHMGAARLAAFFSSIHKTTPRYFPPPPFTALALLSLRH</sequence>
<name>A0AAV5IDM6_9ROSI</name>
<keyword evidence="2" id="KW-1185">Reference proteome</keyword>
<dbReference type="EMBL" id="BPVZ01000011">
    <property type="protein sequence ID" value="GKU97661.1"/>
    <property type="molecule type" value="Genomic_DNA"/>
</dbReference>
<accession>A0AAV5IDM6</accession>
<dbReference type="AlphaFoldDB" id="A0AAV5IDM6"/>
<protein>
    <submittedName>
        <fullName evidence="1">Uncharacterized protein</fullName>
    </submittedName>
</protein>
<dbReference type="Proteomes" id="UP001054252">
    <property type="component" value="Unassembled WGS sequence"/>
</dbReference>
<reference evidence="1 2" key="1">
    <citation type="journal article" date="2021" name="Commun. Biol.">
        <title>The genome of Shorea leprosula (Dipterocarpaceae) highlights the ecological relevance of drought in aseasonal tropical rainforests.</title>
        <authorList>
            <person name="Ng K.K.S."/>
            <person name="Kobayashi M.J."/>
            <person name="Fawcett J.A."/>
            <person name="Hatakeyama M."/>
            <person name="Paape T."/>
            <person name="Ng C.H."/>
            <person name="Ang C.C."/>
            <person name="Tnah L.H."/>
            <person name="Lee C.T."/>
            <person name="Nishiyama T."/>
            <person name="Sese J."/>
            <person name="O'Brien M.J."/>
            <person name="Copetti D."/>
            <person name="Mohd Noor M.I."/>
            <person name="Ong R.C."/>
            <person name="Putra M."/>
            <person name="Sireger I.Z."/>
            <person name="Indrioko S."/>
            <person name="Kosugi Y."/>
            <person name="Izuno A."/>
            <person name="Isagi Y."/>
            <person name="Lee S.L."/>
            <person name="Shimizu K.K."/>
        </authorList>
    </citation>
    <scope>NUCLEOTIDE SEQUENCE [LARGE SCALE GENOMIC DNA]</scope>
    <source>
        <strain evidence="1">214</strain>
    </source>
</reference>
<proteinExistence type="predicted"/>
<comment type="caution">
    <text evidence="1">The sequence shown here is derived from an EMBL/GenBank/DDBJ whole genome shotgun (WGS) entry which is preliminary data.</text>
</comment>
<evidence type="ECO:0000313" key="1">
    <source>
        <dbReference type="EMBL" id="GKU97661.1"/>
    </source>
</evidence>
<evidence type="ECO:0000313" key="2">
    <source>
        <dbReference type="Proteomes" id="UP001054252"/>
    </source>
</evidence>